<dbReference type="InterPro" id="IPR050486">
    <property type="entry name" value="Mannose-1P_guanyltransferase"/>
</dbReference>
<protein>
    <submittedName>
        <fullName evidence="3">Nucleotidyltransferase family protein</fullName>
    </submittedName>
</protein>
<name>A0A7S6WR09_9SPIR</name>
<proteinExistence type="predicted"/>
<evidence type="ECO:0000313" key="3">
    <source>
        <dbReference type="EMBL" id="QOW61710.1"/>
    </source>
</evidence>
<dbReference type="GO" id="GO:0016740">
    <property type="term" value="F:transferase activity"/>
    <property type="evidence" value="ECO:0007669"/>
    <property type="project" value="UniProtKB-KW"/>
</dbReference>
<dbReference type="InterPro" id="IPR029044">
    <property type="entry name" value="Nucleotide-diphossugar_trans"/>
</dbReference>
<dbReference type="InterPro" id="IPR005835">
    <property type="entry name" value="NTP_transferase_dom"/>
</dbReference>
<gene>
    <name evidence="3" type="ORF">IFE08_04885</name>
</gene>
<reference evidence="3 4" key="1">
    <citation type="submission" date="2020-09" db="EMBL/GenBank/DDBJ databases">
        <title>Characterization of Treponema spp. from bovine digital dermatitis in Korea.</title>
        <authorList>
            <person name="Espiritu H.M."/>
            <person name="Cho Y.I."/>
            <person name="Mamuad L."/>
        </authorList>
    </citation>
    <scope>NUCLEOTIDE SEQUENCE [LARGE SCALE GENOMIC DNA]</scope>
    <source>
        <strain evidence="3 4">KS1</strain>
    </source>
</reference>
<sequence>MNTGVFVEQFNTYFISYKKSILDALTQLNMVSDNGMLTLFVVDDNNCVVGSLTDGDCRRALISGIGLNETVASVMHKDFTYISDSNYSVELIKHIRQKRLKLVPYLNDDKTMRKILDFSGGKSYLPIDAVLMAGGKGERLRPLTLTTPKPLLKVGDKPIIDYNIDNLMHYGVDHIHVTVNYLAEQIEDHFSSEKNGVKINCVREGEKFLGTVGGVQYITDWHNDVILLMNSDLFTNINLEDFYLHFLKHKADMSVAAMPYNVNIPYGILELEDTRNIIGIKEKPSYYYYANAGIYLFKKELIDFIPKNEYYDATDFLLDVIKSKRKVVRFPISGYWIDIGKPTDFQKVQEIAGHLGKLKNFDTW</sequence>
<dbReference type="Proteomes" id="UP000593915">
    <property type="component" value="Chromosome"/>
</dbReference>
<dbReference type="Pfam" id="PF00571">
    <property type="entry name" value="CBS"/>
    <property type="match status" value="1"/>
</dbReference>
<dbReference type="Gene3D" id="3.10.580.10">
    <property type="entry name" value="CBS-domain"/>
    <property type="match status" value="1"/>
</dbReference>
<keyword evidence="3" id="KW-0808">Transferase</keyword>
<evidence type="ECO:0000313" key="4">
    <source>
        <dbReference type="Proteomes" id="UP000593915"/>
    </source>
</evidence>
<feature type="domain" description="CBS" evidence="2">
    <location>
        <begin position="1"/>
        <end position="67"/>
    </location>
</feature>
<dbReference type="Pfam" id="PF00483">
    <property type="entry name" value="NTP_transferase"/>
    <property type="match status" value="1"/>
</dbReference>
<dbReference type="EMBL" id="CP061839">
    <property type="protein sequence ID" value="QOW61710.1"/>
    <property type="molecule type" value="Genomic_DNA"/>
</dbReference>
<dbReference type="PANTHER" id="PTHR22572">
    <property type="entry name" value="SUGAR-1-PHOSPHATE GUANYL TRANSFERASE"/>
    <property type="match status" value="1"/>
</dbReference>
<dbReference type="Gene3D" id="3.90.550.10">
    <property type="entry name" value="Spore Coat Polysaccharide Biosynthesis Protein SpsA, Chain A"/>
    <property type="match status" value="1"/>
</dbReference>
<dbReference type="InterPro" id="IPR046342">
    <property type="entry name" value="CBS_dom_sf"/>
</dbReference>
<keyword evidence="1" id="KW-0129">CBS domain</keyword>
<dbReference type="SUPFAM" id="SSF54631">
    <property type="entry name" value="CBS-domain pair"/>
    <property type="match status" value="1"/>
</dbReference>
<evidence type="ECO:0000259" key="2">
    <source>
        <dbReference type="PROSITE" id="PS51371"/>
    </source>
</evidence>
<dbReference type="CDD" id="cd06426">
    <property type="entry name" value="NTP_transferase_like_2"/>
    <property type="match status" value="1"/>
</dbReference>
<accession>A0A7S6WR09</accession>
<dbReference type="PROSITE" id="PS51371">
    <property type="entry name" value="CBS"/>
    <property type="match status" value="1"/>
</dbReference>
<dbReference type="AlphaFoldDB" id="A0A7S6WR09"/>
<dbReference type="SUPFAM" id="SSF53448">
    <property type="entry name" value="Nucleotide-diphospho-sugar transferases"/>
    <property type="match status" value="1"/>
</dbReference>
<organism evidence="3 4">
    <name type="scientific">Treponema pedis</name>
    <dbReference type="NCBI Taxonomy" id="409322"/>
    <lineage>
        <taxon>Bacteria</taxon>
        <taxon>Pseudomonadati</taxon>
        <taxon>Spirochaetota</taxon>
        <taxon>Spirochaetia</taxon>
        <taxon>Spirochaetales</taxon>
        <taxon>Treponemataceae</taxon>
        <taxon>Treponema</taxon>
    </lineage>
</organism>
<evidence type="ECO:0000256" key="1">
    <source>
        <dbReference type="PROSITE-ProRule" id="PRU00703"/>
    </source>
</evidence>
<dbReference type="InterPro" id="IPR000644">
    <property type="entry name" value="CBS_dom"/>
</dbReference>